<organism evidence="2 3">
    <name type="scientific">Actinokineospora globicatena</name>
    <dbReference type="NCBI Taxonomy" id="103729"/>
    <lineage>
        <taxon>Bacteria</taxon>
        <taxon>Bacillati</taxon>
        <taxon>Actinomycetota</taxon>
        <taxon>Actinomycetes</taxon>
        <taxon>Pseudonocardiales</taxon>
        <taxon>Pseudonocardiaceae</taxon>
        <taxon>Actinokineospora</taxon>
    </lineage>
</organism>
<dbReference type="Proteomes" id="UP001165042">
    <property type="component" value="Unassembled WGS sequence"/>
</dbReference>
<name>A0A9W6V783_9PSEU</name>
<dbReference type="InterPro" id="IPR029058">
    <property type="entry name" value="AB_hydrolase_fold"/>
</dbReference>
<accession>A0A9W6V783</accession>
<dbReference type="EMBL" id="BSSD01000001">
    <property type="protein sequence ID" value="GLW89719.1"/>
    <property type="molecule type" value="Genomic_DNA"/>
</dbReference>
<feature type="domain" description="AB hydrolase-1" evidence="1">
    <location>
        <begin position="6"/>
        <end position="209"/>
    </location>
</feature>
<comment type="caution">
    <text evidence="2">The sequence shown here is derived from an EMBL/GenBank/DDBJ whole genome shotgun (WGS) entry which is preliminary data.</text>
</comment>
<sequence>MTPLLGTARVFAPTLAGLGERADEPPAGITMRTHVEDVVHVLDHHDLHDVVLVGHSYGGIPITGAAHHRPGRVSDLVYLDALVPQDGQSCADVLGRGFVLAAESAMAEAGTPDRIPWLFTPEDLLGPDSPHADEVAARMTPHPTGTLFDPVATAGVTARRHYVFCTGSTGLGLTEGFAANARKRAEWRYSEIDGPHDAPHACPAAVAAALVAISSL</sequence>
<protein>
    <submittedName>
        <fullName evidence="2">Esterase</fullName>
    </submittedName>
</protein>
<dbReference type="PANTHER" id="PTHR37017">
    <property type="entry name" value="AB HYDROLASE-1 DOMAIN-CONTAINING PROTEIN-RELATED"/>
    <property type="match status" value="1"/>
</dbReference>
<dbReference type="InterPro" id="IPR052897">
    <property type="entry name" value="Sec-Metab_Biosynth_Hydrolase"/>
</dbReference>
<reference evidence="2" key="1">
    <citation type="submission" date="2023-02" db="EMBL/GenBank/DDBJ databases">
        <title>Actinokineospora globicatena NBRC 15670.</title>
        <authorList>
            <person name="Ichikawa N."/>
            <person name="Sato H."/>
            <person name="Tonouchi N."/>
        </authorList>
    </citation>
    <scope>NUCLEOTIDE SEQUENCE</scope>
    <source>
        <strain evidence="2">NBRC 15670</strain>
    </source>
</reference>
<dbReference type="Pfam" id="PF12697">
    <property type="entry name" value="Abhydrolase_6"/>
    <property type="match status" value="1"/>
</dbReference>
<keyword evidence="3" id="KW-1185">Reference proteome</keyword>
<proteinExistence type="predicted"/>
<dbReference type="SUPFAM" id="SSF53474">
    <property type="entry name" value="alpha/beta-Hydrolases"/>
    <property type="match status" value="1"/>
</dbReference>
<gene>
    <name evidence="2" type="ORF">Aglo03_05350</name>
</gene>
<evidence type="ECO:0000313" key="3">
    <source>
        <dbReference type="Proteomes" id="UP001165042"/>
    </source>
</evidence>
<dbReference type="AlphaFoldDB" id="A0A9W6V783"/>
<dbReference type="PANTHER" id="PTHR37017:SF11">
    <property type="entry name" value="ESTERASE_LIPASE_THIOESTERASE DOMAIN-CONTAINING PROTEIN"/>
    <property type="match status" value="1"/>
</dbReference>
<evidence type="ECO:0000313" key="2">
    <source>
        <dbReference type="EMBL" id="GLW89719.1"/>
    </source>
</evidence>
<dbReference type="GO" id="GO:0003824">
    <property type="term" value="F:catalytic activity"/>
    <property type="evidence" value="ECO:0007669"/>
    <property type="project" value="UniProtKB-ARBA"/>
</dbReference>
<evidence type="ECO:0000259" key="1">
    <source>
        <dbReference type="Pfam" id="PF12697"/>
    </source>
</evidence>
<dbReference type="InterPro" id="IPR000073">
    <property type="entry name" value="AB_hydrolase_1"/>
</dbReference>
<dbReference type="Gene3D" id="3.40.50.1820">
    <property type="entry name" value="alpha/beta hydrolase"/>
    <property type="match status" value="1"/>
</dbReference>